<organism evidence="2 3">
    <name type="scientific">Blepharisma stoltei</name>
    <dbReference type="NCBI Taxonomy" id="1481888"/>
    <lineage>
        <taxon>Eukaryota</taxon>
        <taxon>Sar</taxon>
        <taxon>Alveolata</taxon>
        <taxon>Ciliophora</taxon>
        <taxon>Postciliodesmatophora</taxon>
        <taxon>Heterotrichea</taxon>
        <taxon>Heterotrichida</taxon>
        <taxon>Blepharismidae</taxon>
        <taxon>Blepharisma</taxon>
    </lineage>
</organism>
<evidence type="ECO:0000313" key="2">
    <source>
        <dbReference type="EMBL" id="CAG9324948.1"/>
    </source>
</evidence>
<dbReference type="Proteomes" id="UP001162131">
    <property type="component" value="Unassembled WGS sequence"/>
</dbReference>
<gene>
    <name evidence="2" type="ORF">BSTOLATCC_MIC37694</name>
</gene>
<comment type="caution">
    <text evidence="2">The sequence shown here is derived from an EMBL/GenBank/DDBJ whole genome shotgun (WGS) entry which is preliminary data.</text>
</comment>
<dbReference type="AlphaFoldDB" id="A0AAU9JH01"/>
<keyword evidence="3" id="KW-1185">Reference proteome</keyword>
<accession>A0AAU9JH01</accession>
<proteinExistence type="predicted"/>
<evidence type="ECO:0000256" key="1">
    <source>
        <dbReference type="SAM" id="MobiDB-lite"/>
    </source>
</evidence>
<feature type="region of interest" description="Disordered" evidence="1">
    <location>
        <begin position="190"/>
        <end position="236"/>
    </location>
</feature>
<evidence type="ECO:0000313" key="3">
    <source>
        <dbReference type="Proteomes" id="UP001162131"/>
    </source>
</evidence>
<reference evidence="2" key="1">
    <citation type="submission" date="2021-09" db="EMBL/GenBank/DDBJ databases">
        <authorList>
            <consortium name="AG Swart"/>
            <person name="Singh M."/>
            <person name="Singh A."/>
            <person name="Seah K."/>
            <person name="Emmerich C."/>
        </authorList>
    </citation>
    <scope>NUCLEOTIDE SEQUENCE</scope>
    <source>
        <strain evidence="2">ATCC30299</strain>
    </source>
</reference>
<protein>
    <submittedName>
        <fullName evidence="2">Uncharacterized protein</fullName>
    </submittedName>
</protein>
<dbReference type="EMBL" id="CAJZBQ010000037">
    <property type="protein sequence ID" value="CAG9324948.1"/>
    <property type="molecule type" value="Genomic_DNA"/>
</dbReference>
<name>A0AAU9JH01_9CILI</name>
<sequence>MIKQKSAQTIKTRRKMFKKNTSITKPSFLESKTRERFINLNFEKEIQNVIKKTSYKQGVPRKSQKNWLSMFEDPNEQRNEIKSQHIKSSKSQTNLNSQMNDQKFRWKSEMSPVDDKNSFPYFKNSLNLRRIHNIDKSQDLSMRNGYTTNRNTSGLSIISLISIKNWMVVGPSHLDGNEILLSGANSPERDIKTERKLPQSRMLSPRPYDSKVSNSPIDPKIVSSDLRVSKSRLTRR</sequence>